<dbReference type="Proteomes" id="UP001597178">
    <property type="component" value="Unassembled WGS sequence"/>
</dbReference>
<keyword evidence="1" id="KW-0812">Transmembrane</keyword>
<dbReference type="InterPro" id="IPR021560">
    <property type="entry name" value="DUF3021"/>
</dbReference>
<keyword evidence="1" id="KW-0472">Membrane</keyword>
<proteinExistence type="predicted"/>
<feature type="transmembrane region" description="Helical" evidence="1">
    <location>
        <begin position="72"/>
        <end position="93"/>
    </location>
</feature>
<evidence type="ECO:0000313" key="2">
    <source>
        <dbReference type="EMBL" id="MFD1363638.1"/>
    </source>
</evidence>
<dbReference type="RefSeq" id="WP_382402882.1">
    <property type="nucleotide sequence ID" value="NZ_JBHTNH010000060.1"/>
</dbReference>
<name>A0ABW3ZZM6_9BACI</name>
<reference evidence="3" key="1">
    <citation type="journal article" date="2019" name="Int. J. Syst. Evol. Microbiol.">
        <title>The Global Catalogue of Microorganisms (GCM) 10K type strain sequencing project: providing services to taxonomists for standard genome sequencing and annotation.</title>
        <authorList>
            <consortium name="The Broad Institute Genomics Platform"/>
            <consortium name="The Broad Institute Genome Sequencing Center for Infectious Disease"/>
            <person name="Wu L."/>
            <person name="Ma J."/>
        </authorList>
    </citation>
    <scope>NUCLEOTIDE SEQUENCE [LARGE SCALE GENOMIC DNA]</scope>
    <source>
        <strain evidence="3">CCUG 54822</strain>
    </source>
</reference>
<feature type="transmembrane region" description="Helical" evidence="1">
    <location>
        <begin position="12"/>
        <end position="33"/>
    </location>
</feature>
<evidence type="ECO:0000313" key="3">
    <source>
        <dbReference type="Proteomes" id="UP001597178"/>
    </source>
</evidence>
<sequence>MIVEAIRRSMMGIALGGIVTFIALTIVYVTGVDASVPQIWLYMLSSFIIGIYFGLASFIFEDNGWSNLKKTVIHFALSIVVYFIVGLSVGWVLFTLPGILWTSLLFVFVYALFWIGYYLYYKKVEASMNANLPKKD</sequence>
<dbReference type="Pfam" id="PF11457">
    <property type="entry name" value="DUF3021"/>
    <property type="match status" value="1"/>
</dbReference>
<feature type="transmembrane region" description="Helical" evidence="1">
    <location>
        <begin position="99"/>
        <end position="120"/>
    </location>
</feature>
<evidence type="ECO:0000256" key="1">
    <source>
        <dbReference type="SAM" id="Phobius"/>
    </source>
</evidence>
<keyword evidence="1" id="KW-1133">Transmembrane helix</keyword>
<feature type="transmembrane region" description="Helical" evidence="1">
    <location>
        <begin position="39"/>
        <end position="60"/>
    </location>
</feature>
<gene>
    <name evidence="2" type="ORF">ACFQ4A_18695</name>
</gene>
<keyword evidence="3" id="KW-1185">Reference proteome</keyword>
<organism evidence="2 3">
    <name type="scientific">Lentibacillus salinarum</name>
    <dbReference type="NCBI Taxonomy" id="446820"/>
    <lineage>
        <taxon>Bacteria</taxon>
        <taxon>Bacillati</taxon>
        <taxon>Bacillota</taxon>
        <taxon>Bacilli</taxon>
        <taxon>Bacillales</taxon>
        <taxon>Bacillaceae</taxon>
        <taxon>Lentibacillus</taxon>
    </lineage>
</organism>
<dbReference type="EMBL" id="JBHTNH010000060">
    <property type="protein sequence ID" value="MFD1363638.1"/>
    <property type="molecule type" value="Genomic_DNA"/>
</dbReference>
<accession>A0ABW3ZZM6</accession>
<protein>
    <submittedName>
        <fullName evidence="2">DUF3021 domain-containing protein</fullName>
    </submittedName>
</protein>
<comment type="caution">
    <text evidence="2">The sequence shown here is derived from an EMBL/GenBank/DDBJ whole genome shotgun (WGS) entry which is preliminary data.</text>
</comment>